<accession>X0S865</accession>
<proteinExistence type="predicted"/>
<reference evidence="1" key="1">
    <citation type="journal article" date="2014" name="Front. Microbiol.">
        <title>High frequency of phylogenetically diverse reductive dehalogenase-homologous genes in deep subseafloor sedimentary metagenomes.</title>
        <authorList>
            <person name="Kawai M."/>
            <person name="Futagami T."/>
            <person name="Toyoda A."/>
            <person name="Takaki Y."/>
            <person name="Nishi S."/>
            <person name="Hori S."/>
            <person name="Arai W."/>
            <person name="Tsubouchi T."/>
            <person name="Morono Y."/>
            <person name="Uchiyama I."/>
            <person name="Ito T."/>
            <person name="Fujiyama A."/>
            <person name="Inagaki F."/>
            <person name="Takami H."/>
        </authorList>
    </citation>
    <scope>NUCLEOTIDE SEQUENCE</scope>
    <source>
        <strain evidence="1">Expedition CK06-06</strain>
    </source>
</reference>
<comment type="caution">
    <text evidence="1">The sequence shown here is derived from an EMBL/GenBank/DDBJ whole genome shotgun (WGS) entry which is preliminary data.</text>
</comment>
<sequence>ATSGGTSFDQYNTVLAHTKTYNPLADYGSGVLLGHPEHRGWNFNMKMFENLVDTDLTTIEPNFQLSQYQVYNNMVRTVQKDYPIHLWRKSENGMIIGNSAFDTTSTKNVVSPYSSPTGWDDPENIFKDNNLNLQASIGN</sequence>
<dbReference type="AlphaFoldDB" id="X0S865"/>
<evidence type="ECO:0000313" key="1">
    <source>
        <dbReference type="EMBL" id="GAF72117.1"/>
    </source>
</evidence>
<feature type="non-terminal residue" evidence="1">
    <location>
        <position position="1"/>
    </location>
</feature>
<organism evidence="1">
    <name type="scientific">marine sediment metagenome</name>
    <dbReference type="NCBI Taxonomy" id="412755"/>
    <lineage>
        <taxon>unclassified sequences</taxon>
        <taxon>metagenomes</taxon>
        <taxon>ecological metagenomes</taxon>
    </lineage>
</organism>
<dbReference type="EMBL" id="BARS01004041">
    <property type="protein sequence ID" value="GAF72117.1"/>
    <property type="molecule type" value="Genomic_DNA"/>
</dbReference>
<name>X0S865_9ZZZZ</name>
<protein>
    <submittedName>
        <fullName evidence="1">Uncharacterized protein</fullName>
    </submittedName>
</protein>
<gene>
    <name evidence="1" type="ORF">S01H1_07875</name>
</gene>